<dbReference type="GO" id="GO:0015031">
    <property type="term" value="P:protein transport"/>
    <property type="evidence" value="ECO:0007669"/>
    <property type="project" value="UniProtKB-KW"/>
</dbReference>
<dbReference type="Proteomes" id="UP000809789">
    <property type="component" value="Unassembled WGS sequence"/>
</dbReference>
<keyword evidence="5" id="KW-0333">Golgi apparatus</keyword>
<comment type="similarity">
    <text evidence="2">Belongs to the VPS52 family.</text>
</comment>
<reference evidence="10" key="1">
    <citation type="submission" date="2021-07" db="EMBL/GenBank/DDBJ databases">
        <title>Elsinoe batatas strain:CRI-CJ2 Genome sequencing and assembly.</title>
        <authorList>
            <person name="Huang L."/>
        </authorList>
    </citation>
    <scope>NUCLEOTIDE SEQUENCE</scope>
    <source>
        <strain evidence="10">CRI-CJ2</strain>
    </source>
</reference>
<dbReference type="Pfam" id="PF20655">
    <property type="entry name" value="Vps52_C"/>
    <property type="match status" value="1"/>
</dbReference>
<organism evidence="10 11">
    <name type="scientific">Elsinoe batatas</name>
    <dbReference type="NCBI Taxonomy" id="2601811"/>
    <lineage>
        <taxon>Eukaryota</taxon>
        <taxon>Fungi</taxon>
        <taxon>Dikarya</taxon>
        <taxon>Ascomycota</taxon>
        <taxon>Pezizomycotina</taxon>
        <taxon>Dothideomycetes</taxon>
        <taxon>Dothideomycetidae</taxon>
        <taxon>Myriangiales</taxon>
        <taxon>Elsinoaceae</taxon>
        <taxon>Elsinoe</taxon>
    </lineage>
</organism>
<dbReference type="GO" id="GO:0000938">
    <property type="term" value="C:GARP complex"/>
    <property type="evidence" value="ECO:0007669"/>
    <property type="project" value="TreeGrafter"/>
</dbReference>
<keyword evidence="6" id="KW-0175">Coiled coil</keyword>
<dbReference type="Pfam" id="PF04129">
    <property type="entry name" value="Vps52_CC"/>
    <property type="match status" value="1"/>
</dbReference>
<evidence type="ECO:0000256" key="1">
    <source>
        <dbReference type="ARBA" id="ARBA00004601"/>
    </source>
</evidence>
<gene>
    <name evidence="10" type="ORF">KVT40_005193</name>
</gene>
<dbReference type="GO" id="GO:0006896">
    <property type="term" value="P:Golgi to vacuole transport"/>
    <property type="evidence" value="ECO:0007669"/>
    <property type="project" value="TreeGrafter"/>
</dbReference>
<feature type="compositionally biased region" description="Polar residues" evidence="7">
    <location>
        <begin position="52"/>
        <end position="64"/>
    </location>
</feature>
<evidence type="ECO:0000313" key="11">
    <source>
        <dbReference type="Proteomes" id="UP000809789"/>
    </source>
</evidence>
<feature type="region of interest" description="Disordered" evidence="7">
    <location>
        <begin position="52"/>
        <end position="76"/>
    </location>
</feature>
<evidence type="ECO:0000256" key="5">
    <source>
        <dbReference type="ARBA" id="ARBA00023034"/>
    </source>
</evidence>
<keyword evidence="3" id="KW-0813">Transport</keyword>
<accession>A0A8K0PGD2</accession>
<feature type="coiled-coil region" evidence="6">
    <location>
        <begin position="176"/>
        <end position="210"/>
    </location>
</feature>
<evidence type="ECO:0000256" key="2">
    <source>
        <dbReference type="ARBA" id="ARBA00008180"/>
    </source>
</evidence>
<feature type="region of interest" description="Disordered" evidence="7">
    <location>
        <begin position="1"/>
        <end position="32"/>
    </location>
</feature>
<dbReference type="InterPro" id="IPR048319">
    <property type="entry name" value="Vps52_CC"/>
</dbReference>
<protein>
    <submittedName>
        <fullName evidence="10">Uncharacterized protein</fullName>
    </submittedName>
</protein>
<evidence type="ECO:0000313" key="10">
    <source>
        <dbReference type="EMBL" id="KAG8626248.1"/>
    </source>
</evidence>
<comment type="caution">
    <text evidence="10">The sequence shown here is derived from an EMBL/GenBank/DDBJ whole genome shotgun (WGS) entry which is preliminary data.</text>
</comment>
<keyword evidence="4" id="KW-0653">Protein transport</keyword>
<dbReference type="EMBL" id="JAESVG020000006">
    <property type="protein sequence ID" value="KAG8626248.1"/>
    <property type="molecule type" value="Genomic_DNA"/>
</dbReference>
<sequence>MWLDRLSGQSTPSISPVPWNRSTSPAPGRSSLHINRNAANLRRPELPQRVSSWSGLVNGSSDSLPANVREQPRSSLRHQISASTTVTSDPIDVLSKILGSSTVTENGISSDMEANPLDILDTDIDFGGLSLREFVSSGASQEGQAIKFEDDQKGLEELHKSIQACDEILVSVEKNLTVFQADLAAVSAEIETLQNKSINLTERLERRKQVEKKLGPEVGKLSLSPVVVKKIADGPLDDAWAQALQELEKATKLYDTSKSDHAIKAEGNIRPLLDNLKDRAVERIRDHVVAQIKALRSPSINAQVLQRNALSKFKDAYSFLARHQPKLEEEIAQAYINTMRWYYLSHFTRYKAALEKLKLHTIDKTDALAQDESSRRAPTAAGSRSPTGPFDVFSLGRRIDTLRAANPQAMSSFVAEEDKSTHFLETPFRAFNLALIDNASAEFSFMTEFFSKASFHTVSRRFLTALEPTLTLGQAFTKQLVETSSDALGILVCVRLNQHFAFELQRRKVSSMEGYINGTSMLLWPRFQIVMDVQCDALKKVASGLSGRPSGSALSLTGSSSNASSIAPHPITQRFASFLQGVLLLSRDAGDDEPVQRSLGRLKGEYLTLLVKLSKGIADAKKRERFLVNNYSLVGTIIAETDGRMAEEFKEIFAVLKEGSGG</sequence>
<evidence type="ECO:0000256" key="3">
    <source>
        <dbReference type="ARBA" id="ARBA00022448"/>
    </source>
</evidence>
<dbReference type="GO" id="GO:0005829">
    <property type="term" value="C:cytosol"/>
    <property type="evidence" value="ECO:0007669"/>
    <property type="project" value="GOC"/>
</dbReference>
<dbReference type="AlphaFoldDB" id="A0A8K0PGD2"/>
<feature type="compositionally biased region" description="Polar residues" evidence="7">
    <location>
        <begin position="7"/>
        <end position="25"/>
    </location>
</feature>
<proteinExistence type="inferred from homology"/>
<dbReference type="GO" id="GO:0042147">
    <property type="term" value="P:retrograde transport, endosome to Golgi"/>
    <property type="evidence" value="ECO:0007669"/>
    <property type="project" value="TreeGrafter"/>
</dbReference>
<dbReference type="InterPro" id="IPR048361">
    <property type="entry name" value="Vps52_C"/>
</dbReference>
<feature type="domain" description="Vps52 C-terminal" evidence="9">
    <location>
        <begin position="337"/>
        <end position="658"/>
    </location>
</feature>
<dbReference type="InterPro" id="IPR007258">
    <property type="entry name" value="Vps52"/>
</dbReference>
<keyword evidence="11" id="KW-1185">Reference proteome</keyword>
<evidence type="ECO:0000259" key="8">
    <source>
        <dbReference type="Pfam" id="PF04129"/>
    </source>
</evidence>
<name>A0A8K0PGD2_9PEZI</name>
<dbReference type="GO" id="GO:0032456">
    <property type="term" value="P:endocytic recycling"/>
    <property type="evidence" value="ECO:0007669"/>
    <property type="project" value="TreeGrafter"/>
</dbReference>
<evidence type="ECO:0000259" key="9">
    <source>
        <dbReference type="Pfam" id="PF20655"/>
    </source>
</evidence>
<dbReference type="PANTHER" id="PTHR14190">
    <property type="entry name" value="SUPPRESSOR OF ACTIN MUTATIONS 2/VACUOLAR PROTEIN SORTING 52"/>
    <property type="match status" value="1"/>
</dbReference>
<comment type="subcellular location">
    <subcellularLocation>
        <location evidence="1">Golgi apparatus</location>
        <location evidence="1">trans-Golgi network</location>
    </subcellularLocation>
</comment>
<dbReference type="PANTHER" id="PTHR14190:SF7">
    <property type="entry name" value="VACUOLAR PROTEIN SORTING-ASSOCIATED PROTEIN 52 HOMOLOG"/>
    <property type="match status" value="1"/>
</dbReference>
<feature type="domain" description="Vps52 coiled-coil" evidence="8">
    <location>
        <begin position="152"/>
        <end position="320"/>
    </location>
</feature>
<evidence type="ECO:0000256" key="6">
    <source>
        <dbReference type="SAM" id="Coils"/>
    </source>
</evidence>
<dbReference type="OrthoDB" id="19482at2759"/>
<feature type="region of interest" description="Disordered" evidence="7">
    <location>
        <begin position="368"/>
        <end position="389"/>
    </location>
</feature>
<evidence type="ECO:0000256" key="7">
    <source>
        <dbReference type="SAM" id="MobiDB-lite"/>
    </source>
</evidence>
<evidence type="ECO:0000256" key="4">
    <source>
        <dbReference type="ARBA" id="ARBA00022927"/>
    </source>
</evidence>
<dbReference type="GO" id="GO:0019905">
    <property type="term" value="F:syntaxin binding"/>
    <property type="evidence" value="ECO:0007669"/>
    <property type="project" value="TreeGrafter"/>
</dbReference>